<dbReference type="OrthoDB" id="9801785at2"/>
<protein>
    <recommendedName>
        <fullName evidence="5 8">UDP-glucose 4-epimerase</fullName>
        <ecNumber evidence="4 8">5.1.3.2</ecNumber>
    </recommendedName>
</protein>
<evidence type="ECO:0000256" key="8">
    <source>
        <dbReference type="RuleBase" id="RU366046"/>
    </source>
</evidence>
<keyword evidence="13" id="KW-1185">Reference proteome</keyword>
<dbReference type="GO" id="GO:0003978">
    <property type="term" value="F:UDP-glucose 4-epimerase activity"/>
    <property type="evidence" value="ECO:0007669"/>
    <property type="project" value="UniProtKB-UniRule"/>
</dbReference>
<evidence type="ECO:0000256" key="9">
    <source>
        <dbReference type="SAM" id="MobiDB-lite"/>
    </source>
</evidence>
<dbReference type="EMBL" id="JASPDQ010000022">
    <property type="protein sequence ID" value="MDK8602478.1"/>
    <property type="molecule type" value="Genomic_DNA"/>
</dbReference>
<dbReference type="InterPro" id="IPR036291">
    <property type="entry name" value="NAD(P)-bd_dom_sf"/>
</dbReference>
<evidence type="ECO:0000256" key="6">
    <source>
        <dbReference type="ARBA" id="ARBA00023027"/>
    </source>
</evidence>
<dbReference type="Pfam" id="PF16363">
    <property type="entry name" value="GDP_Man_Dehyd"/>
    <property type="match status" value="1"/>
</dbReference>
<dbReference type="GO" id="GO:0006012">
    <property type="term" value="P:galactose metabolic process"/>
    <property type="evidence" value="ECO:0007669"/>
    <property type="project" value="UniProtKB-UniPathway"/>
</dbReference>
<dbReference type="InterPro" id="IPR016040">
    <property type="entry name" value="NAD(P)-bd_dom"/>
</dbReference>
<dbReference type="GO" id="GO:0005829">
    <property type="term" value="C:cytosol"/>
    <property type="evidence" value="ECO:0007669"/>
    <property type="project" value="TreeGrafter"/>
</dbReference>
<evidence type="ECO:0000256" key="2">
    <source>
        <dbReference type="ARBA" id="ARBA00001911"/>
    </source>
</evidence>
<dbReference type="NCBIfam" id="TIGR01179">
    <property type="entry name" value="galE"/>
    <property type="match status" value="1"/>
</dbReference>
<dbReference type="PATRIC" id="fig|59561.3.peg.1297"/>
<reference evidence="11 13" key="1">
    <citation type="submission" date="2015-11" db="EMBL/GenBank/DDBJ databases">
        <title>Draft Genome Sequence of the Type Strain Trueperella bernardiae LCDC 89-0504T, Isolated from Blood Culture.</title>
        <authorList>
            <person name="Bernier A.-M."/>
            <person name="Bernard K."/>
        </authorList>
    </citation>
    <scope>NUCLEOTIDE SEQUENCE [LARGE SCALE GENOMIC DNA]</scope>
    <source>
        <strain evidence="11 13">LCDC 89-0504</strain>
    </source>
</reference>
<comment type="subunit">
    <text evidence="8">Homodimer.</text>
</comment>
<reference evidence="12" key="2">
    <citation type="submission" date="2023-05" db="EMBL/GenBank/DDBJ databases">
        <title>Genomic Catalog of Human Bladder Bacteria.</title>
        <authorList>
            <person name="Du J."/>
        </authorList>
    </citation>
    <scope>NUCLEOTIDE SEQUENCE</scope>
    <source>
        <strain evidence="12">UMB1304A</strain>
    </source>
</reference>
<evidence type="ECO:0000313" key="11">
    <source>
        <dbReference type="EMBL" id="KTF03975.1"/>
    </source>
</evidence>
<dbReference type="UniPathway" id="UPA00214"/>
<dbReference type="NCBIfam" id="NF007956">
    <property type="entry name" value="PRK10675.1"/>
    <property type="match status" value="1"/>
</dbReference>
<comment type="similarity">
    <text evidence="3 8">Belongs to the NAD(P)-dependent epimerase/dehydratase family.</text>
</comment>
<proteinExistence type="inferred from homology"/>
<sequence length="347" mass="38233">MKVLVAGGAGYIGSHTVVELVAAGHEPVIVDNFSNSKETVIDRLEELTGRSLEWYKTDLADPELTRQIFLKTRPDAVIHFAGYKAVGESVEKPLDYYENNFNTTFSITRAMIAAGTKEIVFSSSATVYGDVPLPLLEDEKHLDSLSPYGYTKVAGERILTDIAHAHGFKLGLLRYFNPVGAHKSGRIGENPLGIPNNLMPAVAKVAAGRQEKLLIFGDDYPTRDGSCIRDYLHVVDLAKAHVVALEKMMDGPWDVRIWNLGTGRGTSVFELVSAFEKACGHELAKEVAPRRAGDRDEVFAEPTRALEELGWKTELTIEDMCEDTWRWQSNNPDGYPDGPAKSQPGTV</sequence>
<dbReference type="RefSeq" id="WP_062613843.1">
    <property type="nucleotide sequence ID" value="NZ_CALTZF010000031.1"/>
</dbReference>
<gene>
    <name evidence="11" type="primary">galE</name>
    <name evidence="11" type="ORF">AQZ59_01305</name>
    <name evidence="12" type="ORF">QP858_08410</name>
</gene>
<comment type="pathway">
    <text evidence="8">Carbohydrate metabolism; galactose metabolism.</text>
</comment>
<dbReference type="AlphaFoldDB" id="A0A0W1KK03"/>
<accession>A0A0W1KK03</accession>
<feature type="region of interest" description="Disordered" evidence="9">
    <location>
        <begin position="326"/>
        <end position="347"/>
    </location>
</feature>
<comment type="caution">
    <text evidence="11">The sequence shown here is derived from an EMBL/GenBank/DDBJ whole genome shotgun (WGS) entry which is preliminary data.</text>
</comment>
<evidence type="ECO:0000256" key="3">
    <source>
        <dbReference type="ARBA" id="ARBA00007637"/>
    </source>
</evidence>
<dbReference type="Gene3D" id="3.90.25.10">
    <property type="entry name" value="UDP-galactose 4-epimerase, domain 1"/>
    <property type="match status" value="1"/>
</dbReference>
<dbReference type="Proteomes" id="UP000054404">
    <property type="component" value="Unassembled WGS sequence"/>
</dbReference>
<dbReference type="InterPro" id="IPR005886">
    <property type="entry name" value="UDP_G4E"/>
</dbReference>
<organism evidence="11 13">
    <name type="scientific">Trueperella bernardiae</name>
    <dbReference type="NCBI Taxonomy" id="59561"/>
    <lineage>
        <taxon>Bacteria</taxon>
        <taxon>Bacillati</taxon>
        <taxon>Actinomycetota</taxon>
        <taxon>Actinomycetes</taxon>
        <taxon>Actinomycetales</taxon>
        <taxon>Actinomycetaceae</taxon>
        <taxon>Trueperella</taxon>
    </lineage>
</organism>
<evidence type="ECO:0000256" key="5">
    <source>
        <dbReference type="ARBA" id="ARBA00018569"/>
    </source>
</evidence>
<evidence type="ECO:0000256" key="4">
    <source>
        <dbReference type="ARBA" id="ARBA00013189"/>
    </source>
</evidence>
<dbReference type="STRING" id="59561.AQZ59_01305"/>
<dbReference type="CDD" id="cd05247">
    <property type="entry name" value="UDP_G4E_1_SDR_e"/>
    <property type="match status" value="1"/>
</dbReference>
<dbReference type="PANTHER" id="PTHR43725:SF47">
    <property type="entry name" value="UDP-GLUCOSE 4-EPIMERASE"/>
    <property type="match status" value="1"/>
</dbReference>
<dbReference type="Proteomes" id="UP001225576">
    <property type="component" value="Unassembled WGS sequence"/>
</dbReference>
<keyword evidence="6 8" id="KW-0520">NAD</keyword>
<dbReference type="Gene3D" id="3.40.50.720">
    <property type="entry name" value="NAD(P)-binding Rossmann-like Domain"/>
    <property type="match status" value="1"/>
</dbReference>
<keyword evidence="7 8" id="KW-0413">Isomerase</keyword>
<feature type="domain" description="NAD(P)-binding" evidence="10">
    <location>
        <begin position="4"/>
        <end position="324"/>
    </location>
</feature>
<evidence type="ECO:0000313" key="13">
    <source>
        <dbReference type="Proteomes" id="UP000054404"/>
    </source>
</evidence>
<evidence type="ECO:0000256" key="1">
    <source>
        <dbReference type="ARBA" id="ARBA00000083"/>
    </source>
</evidence>
<evidence type="ECO:0000313" key="12">
    <source>
        <dbReference type="EMBL" id="MDK8602478.1"/>
    </source>
</evidence>
<name>A0A0W1KK03_9ACTO</name>
<comment type="catalytic activity">
    <reaction evidence="1 8">
        <text>UDP-alpha-D-glucose = UDP-alpha-D-galactose</text>
        <dbReference type="Rhea" id="RHEA:22168"/>
        <dbReference type="ChEBI" id="CHEBI:58885"/>
        <dbReference type="ChEBI" id="CHEBI:66914"/>
        <dbReference type="EC" id="5.1.3.2"/>
    </reaction>
</comment>
<comment type="cofactor">
    <cofactor evidence="2 8">
        <name>NAD(+)</name>
        <dbReference type="ChEBI" id="CHEBI:57540"/>
    </cofactor>
</comment>
<evidence type="ECO:0000256" key="7">
    <source>
        <dbReference type="ARBA" id="ARBA00023235"/>
    </source>
</evidence>
<evidence type="ECO:0000259" key="10">
    <source>
        <dbReference type="Pfam" id="PF16363"/>
    </source>
</evidence>
<dbReference type="SUPFAM" id="SSF51735">
    <property type="entry name" value="NAD(P)-binding Rossmann-fold domains"/>
    <property type="match status" value="1"/>
</dbReference>
<dbReference type="PANTHER" id="PTHR43725">
    <property type="entry name" value="UDP-GLUCOSE 4-EPIMERASE"/>
    <property type="match status" value="1"/>
</dbReference>
<dbReference type="EMBL" id="LNIZ01000005">
    <property type="protein sequence ID" value="KTF03975.1"/>
    <property type="molecule type" value="Genomic_DNA"/>
</dbReference>
<keyword evidence="8" id="KW-0119">Carbohydrate metabolism</keyword>
<dbReference type="EC" id="5.1.3.2" evidence="4 8"/>